<feature type="compositionally biased region" description="Acidic residues" evidence="1">
    <location>
        <begin position="126"/>
        <end position="137"/>
    </location>
</feature>
<feature type="region of interest" description="Disordered" evidence="1">
    <location>
        <begin position="1"/>
        <end position="227"/>
    </location>
</feature>
<protein>
    <submittedName>
        <fullName evidence="2">Bifunctional Armadillo-like helical/Armadillo-type fold</fullName>
    </submittedName>
</protein>
<accession>A0AAD9UQ83</accession>
<feature type="compositionally biased region" description="Basic and acidic residues" evidence="1">
    <location>
        <begin position="72"/>
        <end position="89"/>
    </location>
</feature>
<feature type="compositionally biased region" description="Basic and acidic residues" evidence="1">
    <location>
        <begin position="43"/>
        <end position="56"/>
    </location>
</feature>
<organism evidence="2 3">
    <name type="scientific">Babesia duncani</name>
    <dbReference type="NCBI Taxonomy" id="323732"/>
    <lineage>
        <taxon>Eukaryota</taxon>
        <taxon>Sar</taxon>
        <taxon>Alveolata</taxon>
        <taxon>Apicomplexa</taxon>
        <taxon>Aconoidasida</taxon>
        <taxon>Piroplasmida</taxon>
        <taxon>Babesiidae</taxon>
        <taxon>Babesia</taxon>
    </lineage>
</organism>
<reference evidence="2" key="1">
    <citation type="journal article" date="2023" name="Nat. Microbiol.">
        <title>Babesia duncani multi-omics identifies virulence factors and drug targets.</title>
        <authorList>
            <person name="Singh P."/>
            <person name="Lonardi S."/>
            <person name="Liang Q."/>
            <person name="Vydyam P."/>
            <person name="Khabirova E."/>
            <person name="Fang T."/>
            <person name="Gihaz S."/>
            <person name="Thekkiniath J."/>
            <person name="Munshi M."/>
            <person name="Abel S."/>
            <person name="Ciampossin L."/>
            <person name="Batugedara G."/>
            <person name="Gupta M."/>
            <person name="Lu X.M."/>
            <person name="Lenz T."/>
            <person name="Chakravarty S."/>
            <person name="Cornillot E."/>
            <person name="Hu Y."/>
            <person name="Ma W."/>
            <person name="Gonzalez L.M."/>
            <person name="Sanchez S."/>
            <person name="Estrada K."/>
            <person name="Sanchez-Flores A."/>
            <person name="Montero E."/>
            <person name="Harb O.S."/>
            <person name="Le Roch K.G."/>
            <person name="Mamoun C.B."/>
        </authorList>
    </citation>
    <scope>NUCLEOTIDE SEQUENCE</scope>
    <source>
        <strain evidence="2">WA1</strain>
    </source>
</reference>
<gene>
    <name evidence="2" type="ORF">BdWA1_000759</name>
</gene>
<dbReference type="GeneID" id="94335057"/>
<dbReference type="EMBL" id="JALLKP010000001">
    <property type="protein sequence ID" value="KAK2197756.1"/>
    <property type="molecule type" value="Genomic_DNA"/>
</dbReference>
<dbReference type="Gene3D" id="1.25.10.10">
    <property type="entry name" value="Leucine-rich Repeat Variant"/>
    <property type="match status" value="1"/>
</dbReference>
<dbReference type="KEGG" id="bdw:94335057"/>
<feature type="compositionally biased region" description="Basic and acidic residues" evidence="1">
    <location>
        <begin position="203"/>
        <end position="223"/>
    </location>
</feature>
<evidence type="ECO:0000313" key="2">
    <source>
        <dbReference type="EMBL" id="KAK2197756.1"/>
    </source>
</evidence>
<dbReference type="SUPFAM" id="SSF48371">
    <property type="entry name" value="ARM repeat"/>
    <property type="match status" value="1"/>
</dbReference>
<dbReference type="Proteomes" id="UP001214638">
    <property type="component" value="Unassembled WGS sequence"/>
</dbReference>
<evidence type="ECO:0000256" key="1">
    <source>
        <dbReference type="SAM" id="MobiDB-lite"/>
    </source>
</evidence>
<dbReference type="AlphaFoldDB" id="A0AAD9UQ83"/>
<comment type="caution">
    <text evidence="2">The sequence shown here is derived from an EMBL/GenBank/DDBJ whole genome shotgun (WGS) entry which is preliminary data.</text>
</comment>
<sequence length="596" mass="66546">MGLCSSKKIQPEETTSKSFPVIPKHEPTTTSLPIIRKGAPKNESLDKDDKEIEKGGHTQVEQSPKTPPFKSLKSETKQSLGSKDREQPVKKKASNFKPYKPSAVSSYNEDIPITQSKTIQHKSWWENDDNDNNDDNNIEEKLPPVKHRSTTLDCELRRTSNNSLRSGSARQNRNGYSGTTKISSSEAEPLMNITEGNESFVGNEDKSLDSPKKALHTNDKDHSGIGQISEKNQFNKHDNEDPSQGLEVTIEDVNIFEQFKAQRKSTINNDGFDDLSLPNSARNGFRSGQMANPFTTGVKDGLVGDVQFDEENPTSQPPKQVAVPKRPKMKRPQPLKRGARAAMVRKPIPSNIPTKEAVEKIMAKICELDESKWSELIKCYTEICNITQKHPKVLLDCDLTLNLETVRVLTSHINSGRSNVSKHALLCLGNIFKVFEHRLTPVLSNALIGSLKRAYSSSNEFITQAATFALSQICISSIEEKTITILLNYHNKQKSYQIAILNCLVLVLDKLDTKISNLKELDTIVDITIKGLIAASPPVRAASKILLGMINEKCELSTFTKSLRLTPDVRRNIDMVLNKYNDQDKNKLTSKLTAEI</sequence>
<feature type="compositionally biased region" description="Basic residues" evidence="1">
    <location>
        <begin position="325"/>
        <end position="339"/>
    </location>
</feature>
<keyword evidence="3" id="KW-1185">Reference proteome</keyword>
<feature type="compositionally biased region" description="Polar residues" evidence="1">
    <location>
        <begin position="159"/>
        <end position="186"/>
    </location>
</feature>
<dbReference type="RefSeq" id="XP_067804598.1">
    <property type="nucleotide sequence ID" value="XM_067945807.1"/>
</dbReference>
<proteinExistence type="predicted"/>
<dbReference type="InterPro" id="IPR011989">
    <property type="entry name" value="ARM-like"/>
</dbReference>
<feature type="region of interest" description="Disordered" evidence="1">
    <location>
        <begin position="309"/>
        <end position="340"/>
    </location>
</feature>
<dbReference type="InterPro" id="IPR016024">
    <property type="entry name" value="ARM-type_fold"/>
</dbReference>
<evidence type="ECO:0000313" key="3">
    <source>
        <dbReference type="Proteomes" id="UP001214638"/>
    </source>
</evidence>
<name>A0AAD9UQ83_9APIC</name>
<feature type="compositionally biased region" description="Polar residues" evidence="1">
    <location>
        <begin position="103"/>
        <end position="118"/>
    </location>
</feature>